<organism evidence="1 2">
    <name type="scientific">Desulfatitalea alkaliphila</name>
    <dbReference type="NCBI Taxonomy" id="2929485"/>
    <lineage>
        <taxon>Bacteria</taxon>
        <taxon>Pseudomonadati</taxon>
        <taxon>Thermodesulfobacteriota</taxon>
        <taxon>Desulfobacteria</taxon>
        <taxon>Desulfobacterales</taxon>
        <taxon>Desulfosarcinaceae</taxon>
        <taxon>Desulfatitalea</taxon>
    </lineage>
</organism>
<gene>
    <name evidence="1" type="ORF">MRX98_17385</name>
</gene>
<dbReference type="EMBL" id="JALJRB010000024">
    <property type="protein sequence ID" value="MCJ8502360.1"/>
    <property type="molecule type" value="Genomic_DNA"/>
</dbReference>
<dbReference type="AlphaFoldDB" id="A0AA41R6Y9"/>
<keyword evidence="2" id="KW-1185">Reference proteome</keyword>
<proteinExistence type="predicted"/>
<protein>
    <submittedName>
        <fullName evidence="1">DUF3795 domain-containing protein</fullName>
    </submittedName>
</protein>
<sequence length="78" mass="8566">MAKSTPTSEELIAPCGMNCGICSKYLAYVNDLKKSQCSGCRPGDKKCGYLFEKCTGINHFLDGNAQAKFCFECDQYSC</sequence>
<reference evidence="1" key="1">
    <citation type="submission" date="2022-04" db="EMBL/GenBank/DDBJ databases">
        <title>Desulfatitalea alkaliphila sp. nov., a novel anaerobic sulfate-reducing bacterium isolated from terrestrial mud volcano, Taman Peninsula, Russia.</title>
        <authorList>
            <person name="Khomyakova M.A."/>
            <person name="Merkel A.Y."/>
            <person name="Slobodkin A.I."/>
        </authorList>
    </citation>
    <scope>NUCLEOTIDE SEQUENCE</scope>
    <source>
        <strain evidence="1">M08but</strain>
    </source>
</reference>
<accession>A0AA41R6Y9</accession>
<dbReference type="Proteomes" id="UP001165427">
    <property type="component" value="Unassembled WGS sequence"/>
</dbReference>
<dbReference type="RefSeq" id="WP_246913036.1">
    <property type="nucleotide sequence ID" value="NZ_JALJRB010000024.1"/>
</dbReference>
<evidence type="ECO:0000313" key="1">
    <source>
        <dbReference type="EMBL" id="MCJ8502360.1"/>
    </source>
</evidence>
<name>A0AA41R6Y9_9BACT</name>
<feature type="non-terminal residue" evidence="1">
    <location>
        <position position="78"/>
    </location>
</feature>
<comment type="caution">
    <text evidence="1">The sequence shown here is derived from an EMBL/GenBank/DDBJ whole genome shotgun (WGS) entry which is preliminary data.</text>
</comment>
<evidence type="ECO:0000313" key="2">
    <source>
        <dbReference type="Proteomes" id="UP001165427"/>
    </source>
</evidence>